<keyword evidence="3" id="KW-1185">Reference proteome</keyword>
<name>Q30YA8_OLEA2</name>
<feature type="region of interest" description="Disordered" evidence="1">
    <location>
        <begin position="1"/>
        <end position="47"/>
    </location>
</feature>
<gene>
    <name evidence="2" type="ordered locus">Dde_2542</name>
</gene>
<dbReference type="AlphaFoldDB" id="Q30YA8"/>
<feature type="region of interest" description="Disordered" evidence="1">
    <location>
        <begin position="526"/>
        <end position="573"/>
    </location>
</feature>
<sequence>MGGLTVDASLTRAAQSMADTGTSDAAESMRRPEDSGAGETGGGFPDADTTLQVLLAATDAEAALRAATSEEGDAPREHALHRAVAAARSAVPSAARGALDEILYPSAALFTEQRHSALNERRRVLADETVQRRVDGLLQDISVLARAEATEERDLLLEERVGQVRRTMLAGGALAGLDPDDSRNAAARAVSAACAQAARHMAFGGELLTGVPDPAALRNAEKWLARHTDALEPDDMQRLRHEMDFAADVTRAHELARGYVQRGVPPEPLAPDSKATRAEDMARSMAGDMRREQQRRQQQEREGQAEAVWERFSGAADAAGRAAAVYDAPEELRDMLSAAAARRAEHGRLETDWDAFYTARLALTPQTDIWALRHRLSDREFGILRQEREALTRGEEPAARGRLRAAVSAAGLNMSAAAARRAEQLRMVEEALNALDNPSYTDAARLGRELLRPADRAQAAGVSSGMLPDTGGAVSADGGAGAQRGNAAYGPGRRIPADSTGEPTGGRYDALAEMTEEADGRLHMAASGKAGHTGGGATGNVQDAGSVRKTGRQRRSTRDPLAGAFFGTPAVGG</sequence>
<proteinExistence type="predicted"/>
<reference evidence="2 3" key="1">
    <citation type="journal article" date="2011" name="J. Bacteriol.">
        <title>Complete genome sequence and updated annotation of Desulfovibrio alaskensis G20.</title>
        <authorList>
            <person name="Hauser L.J."/>
            <person name="Land M.L."/>
            <person name="Brown S.D."/>
            <person name="Larimer F."/>
            <person name="Keller K.L."/>
            <person name="Rapp-Giles B.J."/>
            <person name="Price M.N."/>
            <person name="Lin M."/>
            <person name="Bruce D.C."/>
            <person name="Detter J.C."/>
            <person name="Tapia R."/>
            <person name="Han C.S."/>
            <person name="Goodwin L.A."/>
            <person name="Cheng J.F."/>
            <person name="Pitluck S."/>
            <person name="Copeland A."/>
            <person name="Lucas S."/>
            <person name="Nolan M."/>
            <person name="Lapidus A.L."/>
            <person name="Palumbo A.V."/>
            <person name="Wall J.D."/>
        </authorList>
    </citation>
    <scope>NUCLEOTIDE SEQUENCE [LARGE SCALE GENOMIC DNA]</scope>
    <source>
        <strain evidence="3">ATCC BAA 1058 / DSM 17464 / G20</strain>
    </source>
</reference>
<dbReference type="STRING" id="207559.Dde_2542"/>
<organism evidence="2 3">
    <name type="scientific">Oleidesulfovibrio alaskensis (strain ATCC BAA-1058 / DSM 17464 / G20)</name>
    <name type="common">Desulfovibrio alaskensis</name>
    <dbReference type="NCBI Taxonomy" id="207559"/>
    <lineage>
        <taxon>Bacteria</taxon>
        <taxon>Pseudomonadati</taxon>
        <taxon>Thermodesulfobacteriota</taxon>
        <taxon>Desulfovibrionia</taxon>
        <taxon>Desulfovibrionales</taxon>
        <taxon>Desulfovibrionaceae</taxon>
        <taxon>Oleidesulfovibrio</taxon>
    </lineage>
</organism>
<feature type="region of interest" description="Disordered" evidence="1">
    <location>
        <begin position="460"/>
        <end position="507"/>
    </location>
</feature>
<dbReference type="HOGENOM" id="CLU_475481_0_0_7"/>
<dbReference type="EMBL" id="CP000112">
    <property type="protein sequence ID" value="ABB39338.1"/>
    <property type="molecule type" value="Genomic_DNA"/>
</dbReference>
<protein>
    <submittedName>
        <fullName evidence="2">Uncharacterized protein</fullName>
    </submittedName>
</protein>
<feature type="region of interest" description="Disordered" evidence="1">
    <location>
        <begin position="262"/>
        <end position="306"/>
    </location>
</feature>
<accession>Q30YA8</accession>
<evidence type="ECO:0000313" key="3">
    <source>
        <dbReference type="Proteomes" id="UP000002710"/>
    </source>
</evidence>
<feature type="compositionally biased region" description="Polar residues" evidence="1">
    <location>
        <begin position="12"/>
        <end position="25"/>
    </location>
</feature>
<dbReference type="KEGG" id="dde:Dde_2542"/>
<dbReference type="RefSeq" id="WP_011368388.1">
    <property type="nucleotide sequence ID" value="NC_007519.1"/>
</dbReference>
<feature type="compositionally biased region" description="Basic and acidic residues" evidence="1">
    <location>
        <begin position="274"/>
        <end position="304"/>
    </location>
</feature>
<evidence type="ECO:0000313" key="2">
    <source>
        <dbReference type="EMBL" id="ABB39338.1"/>
    </source>
</evidence>
<evidence type="ECO:0000256" key="1">
    <source>
        <dbReference type="SAM" id="MobiDB-lite"/>
    </source>
</evidence>
<dbReference type="Proteomes" id="UP000002710">
    <property type="component" value="Chromosome"/>
</dbReference>